<feature type="domain" description="DUF1990" evidence="1">
    <location>
        <begin position="112"/>
        <end position="210"/>
    </location>
</feature>
<protein>
    <submittedName>
        <fullName evidence="2">DUF1990 domain-containing protein</fullName>
    </submittedName>
</protein>
<accession>A0A942YAQ1</accession>
<evidence type="ECO:0000313" key="2">
    <source>
        <dbReference type="EMBL" id="MBS4183608.1"/>
    </source>
</evidence>
<dbReference type="AlphaFoldDB" id="A0A942YAQ1"/>
<dbReference type="InterPro" id="IPR014457">
    <property type="entry name" value="UCP010260"/>
</dbReference>
<dbReference type="Pfam" id="PF09348">
    <property type="entry name" value="DUF1990"/>
    <property type="match status" value="2"/>
</dbReference>
<gene>
    <name evidence="2" type="ORF">KHB02_19645</name>
</gene>
<dbReference type="PIRSF" id="PIRSF010260">
    <property type="entry name" value="UCP010260"/>
    <property type="match status" value="1"/>
</dbReference>
<dbReference type="InterPro" id="IPR018960">
    <property type="entry name" value="DUF1990"/>
</dbReference>
<evidence type="ECO:0000259" key="1">
    <source>
        <dbReference type="Pfam" id="PF09348"/>
    </source>
</evidence>
<comment type="caution">
    <text evidence="2">The sequence shown here is derived from an EMBL/GenBank/DDBJ whole genome shotgun (WGS) entry which is preliminary data.</text>
</comment>
<dbReference type="EMBL" id="JAGYPE010000003">
    <property type="protein sequence ID" value="MBS4183608.1"/>
    <property type="molecule type" value="Genomic_DNA"/>
</dbReference>
<reference evidence="2" key="1">
    <citation type="submission" date="2021-05" db="EMBL/GenBank/DDBJ databases">
        <title>Novel Bacillus species.</title>
        <authorList>
            <person name="Liu G."/>
        </authorList>
    </citation>
    <scope>NUCLEOTIDE SEQUENCE</scope>
    <source>
        <strain evidence="2">FJAT-50051</strain>
    </source>
</reference>
<name>A0A942YAQ1_9BACI</name>
<organism evidence="2">
    <name type="scientific">Neobacillus citreus</name>
    <dbReference type="NCBI Taxonomy" id="2833578"/>
    <lineage>
        <taxon>Bacteria</taxon>
        <taxon>Bacillati</taxon>
        <taxon>Bacillota</taxon>
        <taxon>Bacilli</taxon>
        <taxon>Bacillales</taxon>
        <taxon>Bacillaceae</taxon>
        <taxon>Neobacillus</taxon>
    </lineage>
</organism>
<dbReference type="PANTHER" id="PTHR34202">
    <property type="entry name" value="UPF0548 PROTEIN"/>
    <property type="match status" value="1"/>
</dbReference>
<feature type="domain" description="DUF1990" evidence="1">
    <location>
        <begin position="12"/>
        <end position="80"/>
    </location>
</feature>
<sequence>MSSRGSYRTALTYGAVGATQAPDLMTYPPEGFTPAESRSRIGHGDARFETAVTQALTWQIQERSGIRVHVEDQPDDDEVRYNPVTFDEKGVPIAPASIGTPKVEKFAPDGTPLITAGTTATLTMHALGQTVQAPVRVVSIIDENDRKGFAYGTLEGHPLSGEESFVVERTADGSVWLQIRQFSQPSSRKWQFVAPLLRRQQKVMAEKYLAALRGD</sequence>
<dbReference type="PANTHER" id="PTHR34202:SF1">
    <property type="entry name" value="UPF0548 PROTEIN"/>
    <property type="match status" value="1"/>
</dbReference>
<proteinExistence type="predicted"/>